<accession>A8ZNI8</accession>
<keyword evidence="1" id="KW-0812">Transmembrane</keyword>
<keyword evidence="1" id="KW-1133">Transmembrane helix</keyword>
<dbReference type="EMBL" id="CP000841">
    <property type="protein sequence ID" value="ABW32574.1"/>
    <property type="molecule type" value="Genomic_DNA"/>
</dbReference>
<name>A8ZNI8_ACAM1</name>
<dbReference type="HOGENOM" id="CLU_015799_0_0_3"/>
<feature type="transmembrane region" description="Helical" evidence="1">
    <location>
        <begin position="527"/>
        <end position="546"/>
    </location>
</feature>
<feature type="domain" description="NACHT" evidence="2">
    <location>
        <begin position="132"/>
        <end position="248"/>
    </location>
</feature>
<sequence length="695" mass="78733">MATTAIAIWTGNLDTIIVFAQKYLVRKKPEITEAQRQKVREELIEILLKQVVERLEDSLYNKIRIDIKREEQRQRVGQGNLIPAQEEETEQITVNFIRRTFQRFLESTPPKAVSTSKSTQELYKQESIKGRLLILGEPGSGKTNELLALARDLLSQAQQSLDKPIPVIFQLSEWKAEQDFADWLAQQLFEKYSVPFVVSKHWMRHHQLLPLLDGLDELRRVDVHKFEGYEQTKMKSLIRGFRHQQFWIPSAVRKVFASFQIFFHKNRQIRAVASDEITPEVLDQQWIAKQIQCVREINAFLTRFALPLVVCCRRKEYEALEQQGEYLKQLNGAIYLQALEDDQIHDYLHKLKLPERKRDSLWEALQSQPELMKLAHSPLFLLILVVAYKGQNISSTEELLDEYIHKQLYDLNLRGAYPKGKAPTPKQTHHYLSWLASKLDFEGSAEFLIEKLQPSWLDTSKAYNQYCWMFRLIGGLIGGLIYGLIHKLSSGLSSGLIFGLSSGLIFGLFGGLTHITTSEKLSFSWGAFYRSGLGSVLIFGLFGGLSSGLSSGLFGGLSCGLIFGLISGITASQIDARDKTNANQGIKDSISNGLIVWLIFGLISGVVGGLFNELTGGLIVGLTGGLTGGLIFGLNAACKHLSLRIALYHSGVAPWNYARFLDHAENQRFIQRTGGRYRFVHDLLRKRFAATLKEN</sequence>
<dbReference type="Proteomes" id="UP000000268">
    <property type="component" value="Plasmid pREB4"/>
</dbReference>
<gene>
    <name evidence="3" type="ordered locus">AM1_D0079</name>
</gene>
<feature type="transmembrane region" description="Helical" evidence="1">
    <location>
        <begin position="491"/>
        <end position="515"/>
    </location>
</feature>
<reference evidence="3 4" key="1">
    <citation type="journal article" date="2008" name="Proc. Natl. Acad. Sci. U.S.A.">
        <title>Niche adaptation and genome expansion in the chlorophyll d-producing cyanobacterium Acaryochloris marina.</title>
        <authorList>
            <person name="Swingley W.D."/>
            <person name="Chen M."/>
            <person name="Cheung P.C."/>
            <person name="Conrad A.L."/>
            <person name="Dejesa L.C."/>
            <person name="Hao J."/>
            <person name="Honchak B.M."/>
            <person name="Karbach L.E."/>
            <person name="Kurdoglu A."/>
            <person name="Lahiri S."/>
            <person name="Mastrian S.D."/>
            <person name="Miyashita H."/>
            <person name="Page L."/>
            <person name="Ramakrishna P."/>
            <person name="Satoh S."/>
            <person name="Sattley W.M."/>
            <person name="Shimada Y."/>
            <person name="Taylor H.L."/>
            <person name="Tomo T."/>
            <person name="Tsuchiya T."/>
            <person name="Wang Z.T."/>
            <person name="Raymond J."/>
            <person name="Mimuro M."/>
            <person name="Blankenship R.E."/>
            <person name="Touchman J.W."/>
        </authorList>
    </citation>
    <scope>NUCLEOTIDE SEQUENCE [LARGE SCALE GENOMIC DNA]</scope>
    <source>
        <strain evidence="4">MBIC 11017</strain>
        <plasmid evidence="4">Plasmid pREB4</plasmid>
    </source>
</reference>
<feature type="transmembrane region" description="Helical" evidence="1">
    <location>
        <begin position="617"/>
        <end position="638"/>
    </location>
</feature>
<protein>
    <recommendedName>
        <fullName evidence="2">NACHT domain-containing protein</fullName>
    </recommendedName>
</protein>
<geneLocation type="plasmid" evidence="3 4">
    <name>pREB4</name>
</geneLocation>
<organism evidence="3 4">
    <name type="scientific">Acaryochloris marina (strain MBIC 11017)</name>
    <dbReference type="NCBI Taxonomy" id="329726"/>
    <lineage>
        <taxon>Bacteria</taxon>
        <taxon>Bacillati</taxon>
        <taxon>Cyanobacteriota</taxon>
        <taxon>Cyanophyceae</taxon>
        <taxon>Acaryochloridales</taxon>
        <taxon>Acaryochloridaceae</taxon>
        <taxon>Acaryochloris</taxon>
    </lineage>
</organism>
<dbReference type="InterPro" id="IPR027417">
    <property type="entry name" value="P-loop_NTPase"/>
</dbReference>
<feature type="transmembrane region" description="Helical" evidence="1">
    <location>
        <begin position="552"/>
        <end position="571"/>
    </location>
</feature>
<dbReference type="InterPro" id="IPR007111">
    <property type="entry name" value="NACHT_NTPase"/>
</dbReference>
<dbReference type="AlphaFoldDB" id="A8ZNI8"/>
<keyword evidence="4" id="KW-1185">Reference proteome</keyword>
<evidence type="ECO:0000313" key="4">
    <source>
        <dbReference type="Proteomes" id="UP000000268"/>
    </source>
</evidence>
<dbReference type="KEGG" id="amr:AM1_D0079"/>
<keyword evidence="1" id="KW-0472">Membrane</keyword>
<dbReference type="Pfam" id="PF05729">
    <property type="entry name" value="NACHT"/>
    <property type="match status" value="1"/>
</dbReference>
<evidence type="ECO:0000313" key="3">
    <source>
        <dbReference type="EMBL" id="ABW32574.1"/>
    </source>
</evidence>
<keyword evidence="3" id="KW-0614">Plasmid</keyword>
<proteinExistence type="predicted"/>
<feature type="transmembrane region" description="Helical" evidence="1">
    <location>
        <begin position="466"/>
        <end position="485"/>
    </location>
</feature>
<evidence type="ECO:0000259" key="2">
    <source>
        <dbReference type="Pfam" id="PF05729"/>
    </source>
</evidence>
<evidence type="ECO:0000256" key="1">
    <source>
        <dbReference type="SAM" id="Phobius"/>
    </source>
</evidence>
<dbReference type="Gene3D" id="3.40.50.300">
    <property type="entry name" value="P-loop containing nucleotide triphosphate hydrolases"/>
    <property type="match status" value="1"/>
</dbReference>
<feature type="transmembrane region" description="Helical" evidence="1">
    <location>
        <begin position="592"/>
        <end position="611"/>
    </location>
</feature>